<keyword evidence="1" id="KW-1133">Transmembrane helix</keyword>
<dbReference type="Proteomes" id="UP000660070">
    <property type="component" value="Unassembled WGS sequence"/>
</dbReference>
<dbReference type="RefSeq" id="WP_196080578.1">
    <property type="nucleotide sequence ID" value="NZ_JADPVI010000004.1"/>
</dbReference>
<proteinExistence type="predicted"/>
<evidence type="ECO:0000256" key="1">
    <source>
        <dbReference type="SAM" id="Phobius"/>
    </source>
</evidence>
<gene>
    <name evidence="2" type="ORF">IV494_13065</name>
</gene>
<evidence type="ECO:0000313" key="2">
    <source>
        <dbReference type="EMBL" id="MBF8458107.1"/>
    </source>
</evidence>
<accession>A0ABS0FEM2</accession>
<reference evidence="2 3" key="1">
    <citation type="submission" date="2020-11" db="EMBL/GenBank/DDBJ databases">
        <title>Kaistella gelatinilytica sp. nov., a flavobacterium isolated from Antarctic Soil.</title>
        <authorList>
            <person name="Li J."/>
        </authorList>
    </citation>
    <scope>NUCLEOTIDE SEQUENCE [LARGE SCALE GENOMIC DNA]</scope>
    <source>
        <strain evidence="2 3">G5-32</strain>
    </source>
</reference>
<name>A0ABS0FEM2_9FLAO</name>
<sequence>MAFYSNFSENDLREAYKNQVDYQGKPNEEILAEIKKRGGLESLVSKIRQEQKHVDERNKIIREIHGHYMKKKSKEECNILIKSDLISESEKLVLINEKYTHIHNHSENLKIDSKTIVKSIAAIFISSILTFLIFLLFITVINFALIAFLVPIYIINYLIIKVITGKTRNNIIIFLATFFATLLSVFYLYVLVL</sequence>
<keyword evidence="3" id="KW-1185">Reference proteome</keyword>
<feature type="transmembrane region" description="Helical" evidence="1">
    <location>
        <begin position="116"/>
        <end position="137"/>
    </location>
</feature>
<comment type="caution">
    <text evidence="2">The sequence shown here is derived from an EMBL/GenBank/DDBJ whole genome shotgun (WGS) entry which is preliminary data.</text>
</comment>
<evidence type="ECO:0000313" key="3">
    <source>
        <dbReference type="Proteomes" id="UP000660070"/>
    </source>
</evidence>
<organism evidence="2 3">
    <name type="scientific">Kaistella gelatinilytica</name>
    <dbReference type="NCBI Taxonomy" id="2787636"/>
    <lineage>
        <taxon>Bacteria</taxon>
        <taxon>Pseudomonadati</taxon>
        <taxon>Bacteroidota</taxon>
        <taxon>Flavobacteriia</taxon>
        <taxon>Flavobacteriales</taxon>
        <taxon>Weeksellaceae</taxon>
        <taxon>Chryseobacterium group</taxon>
        <taxon>Kaistella</taxon>
    </lineage>
</organism>
<feature type="transmembrane region" description="Helical" evidence="1">
    <location>
        <begin position="172"/>
        <end position="192"/>
    </location>
</feature>
<keyword evidence="1" id="KW-0472">Membrane</keyword>
<dbReference type="EMBL" id="JADPVI010000004">
    <property type="protein sequence ID" value="MBF8458107.1"/>
    <property type="molecule type" value="Genomic_DNA"/>
</dbReference>
<keyword evidence="1" id="KW-0812">Transmembrane</keyword>
<feature type="transmembrane region" description="Helical" evidence="1">
    <location>
        <begin position="143"/>
        <end position="160"/>
    </location>
</feature>
<protein>
    <submittedName>
        <fullName evidence="2">Uncharacterized protein</fullName>
    </submittedName>
</protein>